<dbReference type="InterPro" id="IPR014015">
    <property type="entry name" value="Helicase_SF3_DNA-vir"/>
</dbReference>
<accession>A0A095YFR6</accession>
<evidence type="ECO:0000313" key="6">
    <source>
        <dbReference type="Proteomes" id="UP000053528"/>
    </source>
</evidence>
<dbReference type="InterPro" id="IPR051620">
    <property type="entry name" value="ORF904-like_C"/>
</dbReference>
<evidence type="ECO:0000256" key="3">
    <source>
        <dbReference type="ARBA" id="ARBA00022840"/>
    </source>
</evidence>
<proteinExistence type="predicted"/>
<comment type="caution">
    <text evidence="5">The sequence shown here is derived from an EMBL/GenBank/DDBJ whole genome shotgun (WGS) entry which is preliminary data.</text>
</comment>
<dbReference type="EMBL" id="JRNH01000009">
    <property type="protein sequence ID" value="KGF20966.1"/>
    <property type="molecule type" value="Genomic_DNA"/>
</dbReference>
<dbReference type="GO" id="GO:0016787">
    <property type="term" value="F:hydrolase activity"/>
    <property type="evidence" value="ECO:0007669"/>
    <property type="project" value="UniProtKB-KW"/>
</dbReference>
<evidence type="ECO:0000256" key="2">
    <source>
        <dbReference type="ARBA" id="ARBA00022801"/>
    </source>
</evidence>
<dbReference type="Proteomes" id="UP000053528">
    <property type="component" value="Unassembled WGS sequence"/>
</dbReference>
<sequence>MTWTGLRWEQDRGKVAVEACLQQVMQYSYDEAFALRRGDKRLQTALARVSQEAGADGVFKRAARSGEVYTPATEFDTKPELLNTTTGVYNLDTGQLTGPDRDLLLTKITGAGYVENSYEGSVFQKTLHECLPDKDAREYFQRVMGSALNGRIRDHKLFILVGRGRNAKSLLMEAITGALSSYAGSTENSLLMQSSRPNEMKAQDYSNLADLKGLRLAVAHELPHGVRLDQAFVKRLTGGDQLKAKLMGKDFFEFTPSHTITLLTNDLPVIDVNDPTIWTRLSIIEFTESFEGREDMDLPMKLSTDKERQAVLDWLIQGWHSYQQHRLKEPESVKKARTEYELDSDQLQRFIEEFTEVGDGYSTPARVFARAVNESLQPGDKYLSEREIKNQMIKKEFVCKRVGGGQRWLRIRLIGRITDQDAA</sequence>
<feature type="domain" description="SF3 helicase" evidence="4">
    <location>
        <begin position="135"/>
        <end position="299"/>
    </location>
</feature>
<dbReference type="PANTHER" id="PTHR35372">
    <property type="entry name" value="ATP BINDING PROTEIN-RELATED"/>
    <property type="match status" value="1"/>
</dbReference>
<name>A0A095YFR6_9MICC</name>
<dbReference type="InterPro" id="IPR006500">
    <property type="entry name" value="Helicase_put_C_phage/plasmid"/>
</dbReference>
<dbReference type="Gene3D" id="3.40.50.300">
    <property type="entry name" value="P-loop containing nucleotide triphosphate hydrolases"/>
    <property type="match status" value="1"/>
</dbReference>
<protein>
    <recommendedName>
        <fullName evidence="4">SF3 helicase domain-containing protein</fullName>
    </recommendedName>
</protein>
<evidence type="ECO:0000256" key="1">
    <source>
        <dbReference type="ARBA" id="ARBA00022741"/>
    </source>
</evidence>
<gene>
    <name evidence="5" type="ORF">HMPREF2128_02795</name>
</gene>
<dbReference type="SUPFAM" id="SSF52540">
    <property type="entry name" value="P-loop containing nucleoside triphosphate hydrolases"/>
    <property type="match status" value="1"/>
</dbReference>
<dbReference type="NCBIfam" id="TIGR01613">
    <property type="entry name" value="primase_Cterm"/>
    <property type="match status" value="1"/>
</dbReference>
<reference evidence="5 6" key="1">
    <citation type="submission" date="2014-07" db="EMBL/GenBank/DDBJ databases">
        <authorList>
            <person name="McCorrison J."/>
            <person name="Sanka R."/>
            <person name="Torralba M."/>
            <person name="Gillis M."/>
            <person name="Haft D.H."/>
            <person name="Methe B."/>
            <person name="Sutton G."/>
            <person name="Nelson K.E."/>
        </authorList>
    </citation>
    <scope>NUCLEOTIDE SEQUENCE [LARGE SCALE GENOMIC DNA]</scope>
    <source>
        <strain evidence="5 6">DNF00011</strain>
    </source>
</reference>
<organism evidence="5 6">
    <name type="scientific">Pseudoglutamicibacter albus DNF00011</name>
    <dbReference type="NCBI Taxonomy" id="1401063"/>
    <lineage>
        <taxon>Bacteria</taxon>
        <taxon>Bacillati</taxon>
        <taxon>Actinomycetota</taxon>
        <taxon>Actinomycetes</taxon>
        <taxon>Micrococcales</taxon>
        <taxon>Micrococcaceae</taxon>
        <taxon>Pseudoglutamicibacter</taxon>
    </lineage>
</organism>
<dbReference type="GO" id="GO:0005524">
    <property type="term" value="F:ATP binding"/>
    <property type="evidence" value="ECO:0007669"/>
    <property type="project" value="UniProtKB-KW"/>
</dbReference>
<dbReference type="Pfam" id="PF08706">
    <property type="entry name" value="D5_N"/>
    <property type="match status" value="1"/>
</dbReference>
<dbReference type="AlphaFoldDB" id="A0A095YFR6"/>
<evidence type="ECO:0000313" key="5">
    <source>
        <dbReference type="EMBL" id="KGF20966.1"/>
    </source>
</evidence>
<evidence type="ECO:0000259" key="4">
    <source>
        <dbReference type="PROSITE" id="PS51206"/>
    </source>
</evidence>
<dbReference type="InterPro" id="IPR014818">
    <property type="entry name" value="Phage/plasmid_primase_P4_C"/>
</dbReference>
<keyword evidence="2" id="KW-0378">Hydrolase</keyword>
<keyword evidence="1" id="KW-0547">Nucleotide-binding</keyword>
<keyword evidence="3" id="KW-0067">ATP-binding</keyword>
<dbReference type="InterPro" id="IPR027417">
    <property type="entry name" value="P-loop_NTPase"/>
</dbReference>
<dbReference type="PANTHER" id="PTHR35372:SF2">
    <property type="entry name" value="SF3 HELICASE DOMAIN-CONTAINING PROTEIN"/>
    <property type="match status" value="1"/>
</dbReference>
<dbReference type="PROSITE" id="PS51206">
    <property type="entry name" value="SF3_HELICASE_1"/>
    <property type="match status" value="1"/>
</dbReference>